<dbReference type="AlphaFoldDB" id="A0A2T3ZJI0"/>
<dbReference type="SMART" id="SM00355">
    <property type="entry name" value="ZnF_C2H2"/>
    <property type="match status" value="3"/>
</dbReference>
<proteinExistence type="predicted"/>
<dbReference type="OrthoDB" id="4898044at2759"/>
<name>A0A2T3ZJI0_TRIA4</name>
<reference evidence="3 4" key="1">
    <citation type="submission" date="2016-07" db="EMBL/GenBank/DDBJ databases">
        <title>Multiple horizontal gene transfer events from other fungi enriched the ability of initially mycotrophic Trichoderma (Ascomycota) to feed on dead plant biomass.</title>
        <authorList>
            <consortium name="DOE Joint Genome Institute"/>
            <person name="Aerts A."/>
            <person name="Atanasova L."/>
            <person name="Chenthamara K."/>
            <person name="Zhang J."/>
            <person name="Grujic M."/>
            <person name="Henrissat B."/>
            <person name="Kuo A."/>
            <person name="Salamov A."/>
            <person name="Lipzen A."/>
            <person name="Labutti K."/>
            <person name="Barry K."/>
            <person name="Miao Y."/>
            <person name="Rahimi M.J."/>
            <person name="Shen Q."/>
            <person name="Grigoriev I.V."/>
            <person name="Kubicek C.P."/>
            <person name="Druzhinina I.S."/>
        </authorList>
    </citation>
    <scope>NUCLEOTIDE SEQUENCE [LARGE SCALE GENOMIC DNA]</scope>
    <source>
        <strain evidence="3 4">CBS 433.97</strain>
    </source>
</reference>
<feature type="region of interest" description="Disordered" evidence="1">
    <location>
        <begin position="61"/>
        <end position="94"/>
    </location>
</feature>
<evidence type="ECO:0000259" key="2">
    <source>
        <dbReference type="PROSITE" id="PS00028"/>
    </source>
</evidence>
<dbReference type="EMBL" id="KZ679257">
    <property type="protein sequence ID" value="PTB44960.1"/>
    <property type="molecule type" value="Genomic_DNA"/>
</dbReference>
<protein>
    <recommendedName>
        <fullName evidence="2">C2H2-type domain-containing protein</fullName>
    </recommendedName>
</protein>
<dbReference type="Gene3D" id="3.30.160.60">
    <property type="entry name" value="Classic Zinc Finger"/>
    <property type="match status" value="1"/>
</dbReference>
<dbReference type="InterPro" id="IPR013087">
    <property type="entry name" value="Znf_C2H2_type"/>
</dbReference>
<evidence type="ECO:0000313" key="4">
    <source>
        <dbReference type="Proteomes" id="UP000240493"/>
    </source>
</evidence>
<feature type="region of interest" description="Disordered" evidence="1">
    <location>
        <begin position="467"/>
        <end position="488"/>
    </location>
</feature>
<dbReference type="PROSITE" id="PS00028">
    <property type="entry name" value="ZINC_FINGER_C2H2_1"/>
    <property type="match status" value="1"/>
</dbReference>
<keyword evidence="4" id="KW-1185">Reference proteome</keyword>
<dbReference type="Proteomes" id="UP000240493">
    <property type="component" value="Unassembled WGS sequence"/>
</dbReference>
<feature type="domain" description="C2H2-type" evidence="2">
    <location>
        <begin position="214"/>
        <end position="237"/>
    </location>
</feature>
<gene>
    <name evidence="3" type="ORF">M441DRAFT_23272</name>
</gene>
<accession>A0A2T3ZJI0</accession>
<sequence>MPRGAGSRLRRKSLGNGPLHEDRVGRPMVRYLLDTYTMQQIQKLFEEEACTLPLSPTSLSFPQAVDDDGDGADSTLPESELKPKAGISSTTCQTITMPPSLNTVSRAFKPINNTSLSANAAERSLKDSDVAFSDNALVHQRKEEFMAEKAPLHPTNDSATEDSDNLNIETPPRKQKEYICGFCSEYGIHKRLSRPSDLKRHLENTHHTDNLWVCPKANCRRVFQWLGAFKEHARYYHKVRIRICDAEIITLCPQTVFACGFEGCHQVYEAPSEAEASPTKDKFIAHILSHFRSVMEKPRAWTFTLRMRNLLNQHGLSSVWPPPSLSYEQNLELNWDARSGSVLQKLLETRHLGSASSLIRNAIALGSMPLREVQLARGNAVLPILSQCQAAVHQVDMITVQDTILPGEAANAIAESVTTNCSTSLLASDHTDTPGCAYRPQHLHQDAMEEILDSLNVPSVEQQYLSEDNTNPMEWIEHNDSEEVDDVV</sequence>
<feature type="region of interest" description="Disordered" evidence="1">
    <location>
        <begin position="1"/>
        <end position="22"/>
    </location>
</feature>
<evidence type="ECO:0000313" key="3">
    <source>
        <dbReference type="EMBL" id="PTB44960.1"/>
    </source>
</evidence>
<evidence type="ECO:0000256" key="1">
    <source>
        <dbReference type="SAM" id="MobiDB-lite"/>
    </source>
</evidence>
<organism evidence="3 4">
    <name type="scientific">Trichoderma asperellum (strain ATCC 204424 / CBS 433.97 / NBRC 101777)</name>
    <dbReference type="NCBI Taxonomy" id="1042311"/>
    <lineage>
        <taxon>Eukaryota</taxon>
        <taxon>Fungi</taxon>
        <taxon>Dikarya</taxon>
        <taxon>Ascomycota</taxon>
        <taxon>Pezizomycotina</taxon>
        <taxon>Sordariomycetes</taxon>
        <taxon>Hypocreomycetidae</taxon>
        <taxon>Hypocreales</taxon>
        <taxon>Hypocreaceae</taxon>
        <taxon>Trichoderma</taxon>
    </lineage>
</organism>